<proteinExistence type="inferred from homology"/>
<dbReference type="PANTHER" id="PTHR11091:SF0">
    <property type="entry name" value="MALATE DEHYDROGENASE"/>
    <property type="match status" value="1"/>
</dbReference>
<dbReference type="Gene3D" id="1.10.1530.10">
    <property type="match status" value="1"/>
</dbReference>
<dbReference type="Proteomes" id="UP000325307">
    <property type="component" value="Unassembled WGS sequence"/>
</dbReference>
<dbReference type="InterPro" id="IPR003767">
    <property type="entry name" value="Malate/L-lactate_DH-like"/>
</dbReference>
<reference evidence="3 4" key="1">
    <citation type="submission" date="2019-09" db="EMBL/GenBank/DDBJ databases">
        <title>Arthrobacter zafarii sp. nov., a moderately thermotolerant and halotolerant actinobacterium isolated from Cholistan desert soil of Pakistan.</title>
        <authorList>
            <person name="Amin A."/>
            <person name="Ahmed I."/>
            <person name="Khalid N."/>
            <person name="Schumann P."/>
            <person name="Busse H.J."/>
            <person name="Khan I.U."/>
            <person name="Li S."/>
            <person name="Li W.J."/>
        </authorList>
    </citation>
    <scope>NUCLEOTIDE SEQUENCE [LARGE SCALE GENOMIC DNA]</scope>
    <source>
        <strain evidence="3 4">NCCP-1664</strain>
    </source>
</reference>
<dbReference type="RefSeq" id="WP_149956898.1">
    <property type="nucleotide sequence ID" value="NZ_BKDJ01000008.1"/>
</dbReference>
<gene>
    <name evidence="3" type="ORF">NCCP1664_17930</name>
</gene>
<dbReference type="Pfam" id="PF02615">
    <property type="entry name" value="Ldh_2"/>
    <property type="match status" value="1"/>
</dbReference>
<dbReference type="InterPro" id="IPR043143">
    <property type="entry name" value="Mal/L-sulf/L-lact_DH-like_NADP"/>
</dbReference>
<dbReference type="SUPFAM" id="SSF89733">
    <property type="entry name" value="L-sulfolactate dehydrogenase-like"/>
    <property type="match status" value="1"/>
</dbReference>
<accession>A0A5A7NTY3</accession>
<dbReference type="OrthoDB" id="924592at2"/>
<keyword evidence="2" id="KW-0560">Oxidoreductase</keyword>
<dbReference type="GO" id="GO:0016491">
    <property type="term" value="F:oxidoreductase activity"/>
    <property type="evidence" value="ECO:0007669"/>
    <property type="project" value="UniProtKB-KW"/>
</dbReference>
<dbReference type="AlphaFoldDB" id="A0A5A7NTY3"/>
<evidence type="ECO:0000256" key="2">
    <source>
        <dbReference type="ARBA" id="ARBA00023002"/>
    </source>
</evidence>
<evidence type="ECO:0000313" key="4">
    <source>
        <dbReference type="Proteomes" id="UP000325307"/>
    </source>
</evidence>
<name>A0A5A7NTY3_9MICC</name>
<dbReference type="Gene3D" id="3.30.1370.60">
    <property type="entry name" value="Hypothetical oxidoreductase yiak, domain 2"/>
    <property type="match status" value="1"/>
</dbReference>
<dbReference type="InterPro" id="IPR043144">
    <property type="entry name" value="Mal/L-sulf/L-lact_DH-like_ah"/>
</dbReference>
<dbReference type="PANTHER" id="PTHR11091">
    <property type="entry name" value="OXIDOREDUCTASE-RELATED"/>
    <property type="match status" value="1"/>
</dbReference>
<evidence type="ECO:0000313" key="3">
    <source>
        <dbReference type="EMBL" id="GER23297.1"/>
    </source>
</evidence>
<dbReference type="EMBL" id="BKDJ01000008">
    <property type="protein sequence ID" value="GER23297.1"/>
    <property type="molecule type" value="Genomic_DNA"/>
</dbReference>
<comment type="similarity">
    <text evidence="1">Belongs to the LDH2/MDH2 oxidoreductase family.</text>
</comment>
<dbReference type="InterPro" id="IPR036111">
    <property type="entry name" value="Mal/L-sulfo/L-lacto_DH-like_sf"/>
</dbReference>
<organism evidence="3 4">
    <name type="scientific">Zafaria cholistanensis</name>
    <dbReference type="NCBI Taxonomy" id="1682741"/>
    <lineage>
        <taxon>Bacteria</taxon>
        <taxon>Bacillati</taxon>
        <taxon>Actinomycetota</taxon>
        <taxon>Actinomycetes</taxon>
        <taxon>Micrococcales</taxon>
        <taxon>Micrococcaceae</taxon>
        <taxon>Zafaria</taxon>
    </lineage>
</organism>
<protein>
    <submittedName>
        <fullName evidence="3">Lactate dehydrogenase</fullName>
    </submittedName>
</protein>
<sequence length="359" mass="38253">MNTSPVDTLPRYSIDSLSGFSTRLLEHAGVDTDKAVTMTARMIDGDLLGHRTHGLAFLGTYLERLAGGHISGSGQIEVIHDEPGAAAWRAHRLPGAWAMEQATSLALERIRTQAVFTITIANCSHIGCLQSYLLPFTEQGLLVLLMATNPGVASVAAPGGTRGVITTNPIAMGIPTRGNPILIDQSTSVGSNALFESYAARGERLPGPWVLDADGEPTDDASVLNGTPAGTIQPLGQTDFGYKGFGFGLMCEALALALPGYGRRSQPNRFGQGVFLQVIDPKRFSGSDDFLDEVDYLVSAVHSDPGAPGKKTRLPGERALATRASQLQHGVSLHPEVLSRLEPWSERANVPLPRPLQED</sequence>
<comment type="caution">
    <text evidence="3">The sequence shown here is derived from an EMBL/GenBank/DDBJ whole genome shotgun (WGS) entry which is preliminary data.</text>
</comment>
<keyword evidence="4" id="KW-1185">Reference proteome</keyword>
<evidence type="ECO:0000256" key="1">
    <source>
        <dbReference type="ARBA" id="ARBA00006056"/>
    </source>
</evidence>